<evidence type="ECO:0000313" key="2">
    <source>
        <dbReference type="WBParaSite" id="PS1159_v2.g20003.t1"/>
    </source>
</evidence>
<protein>
    <submittedName>
        <fullName evidence="2">Uncharacterized protein</fullName>
    </submittedName>
</protein>
<dbReference type="WBParaSite" id="PS1159_v2.g20003.t1">
    <property type="protein sequence ID" value="PS1159_v2.g20003.t1"/>
    <property type="gene ID" value="PS1159_v2.g20003"/>
</dbReference>
<accession>A0AC35FR49</accession>
<evidence type="ECO:0000313" key="1">
    <source>
        <dbReference type="Proteomes" id="UP000887580"/>
    </source>
</evidence>
<reference evidence="2" key="1">
    <citation type="submission" date="2022-11" db="UniProtKB">
        <authorList>
            <consortium name="WormBaseParasite"/>
        </authorList>
    </citation>
    <scope>IDENTIFICATION</scope>
</reference>
<organism evidence="1 2">
    <name type="scientific">Panagrolaimus sp. PS1159</name>
    <dbReference type="NCBI Taxonomy" id="55785"/>
    <lineage>
        <taxon>Eukaryota</taxon>
        <taxon>Metazoa</taxon>
        <taxon>Ecdysozoa</taxon>
        <taxon>Nematoda</taxon>
        <taxon>Chromadorea</taxon>
        <taxon>Rhabditida</taxon>
        <taxon>Tylenchina</taxon>
        <taxon>Panagrolaimomorpha</taxon>
        <taxon>Panagrolaimoidea</taxon>
        <taxon>Panagrolaimidae</taxon>
        <taxon>Panagrolaimus</taxon>
    </lineage>
</organism>
<sequence>MSDPKNRQVIWWEKALKIITKFATNDLHIDPLTFLVITAFILSLVISLCCCFCCLCYCIFRKYRRTNGNENRRGLLALMFANLEEFESLTPLIVSPSSTTSSLKPPNTVPPTFPPPIKSAFKPTKEQLIKAAHALTNDSPPLPRRPHSGKTLIVPLTSANNNRQIRNVQNFVGTPDSRIASIEAGTTKSCATIPEDEEISIDDEEEEEDDDRTDIDLVSIDRTYVSTRHSCTAIKASPKTAGIHHQKYPHVPIPENIPFKEKPPLYEPPAPPWEQPSAPMPQRRANIKLISEKSTTASARRCYLPGRDSPGLSSPEASSCGLESPEDTTGSISDSFIIPSESSDLRIRGGAIYSLDTFQEKVTTTTASNDASSIETDAQSNKKFALHRIEEESEHFDEQNGSRIHQNSTVSTQSQGFYSGRIPRSISQQLELMKK</sequence>
<name>A0AC35FR49_9BILA</name>
<dbReference type="Proteomes" id="UP000887580">
    <property type="component" value="Unplaced"/>
</dbReference>
<proteinExistence type="predicted"/>